<dbReference type="PANTHER" id="PTHR46797:SF1">
    <property type="entry name" value="METHYLPHOSPHONATE SYNTHASE"/>
    <property type="match status" value="1"/>
</dbReference>
<name>A0A921SNJ6_9MICO</name>
<feature type="region of interest" description="Disordered" evidence="2">
    <location>
        <begin position="1"/>
        <end position="22"/>
    </location>
</feature>
<reference evidence="4" key="1">
    <citation type="journal article" date="2021" name="PeerJ">
        <title>Extensive microbial diversity within the chicken gut microbiome revealed by metagenomics and culture.</title>
        <authorList>
            <person name="Gilroy R."/>
            <person name="Ravi A."/>
            <person name="Getino M."/>
            <person name="Pursley I."/>
            <person name="Horton D.L."/>
            <person name="Alikhan N.F."/>
            <person name="Baker D."/>
            <person name="Gharbi K."/>
            <person name="Hall N."/>
            <person name="Watson M."/>
            <person name="Adriaenssens E.M."/>
            <person name="Foster-Nyarko E."/>
            <person name="Jarju S."/>
            <person name="Secka A."/>
            <person name="Antonio M."/>
            <person name="Oren A."/>
            <person name="Chaudhuri R.R."/>
            <person name="La Ragione R."/>
            <person name="Hildebrand F."/>
            <person name="Pallen M.J."/>
        </authorList>
    </citation>
    <scope>NUCLEOTIDE SEQUENCE</scope>
    <source>
        <strain evidence="4">ChiGjej5B5-7349</strain>
    </source>
</reference>
<feature type="compositionally biased region" description="Pro residues" evidence="2">
    <location>
        <begin position="1"/>
        <end position="16"/>
    </location>
</feature>
<reference evidence="4" key="2">
    <citation type="submission" date="2021-09" db="EMBL/GenBank/DDBJ databases">
        <authorList>
            <person name="Gilroy R."/>
        </authorList>
    </citation>
    <scope>NUCLEOTIDE SEQUENCE</scope>
    <source>
        <strain evidence="4">ChiGjej5B5-7349</strain>
    </source>
</reference>
<dbReference type="EMBL" id="DYUK01000106">
    <property type="protein sequence ID" value="HJG79769.1"/>
    <property type="molecule type" value="Genomic_DNA"/>
</dbReference>
<dbReference type="InterPro" id="IPR050807">
    <property type="entry name" value="TransReg_Diox_bact_type"/>
</dbReference>
<dbReference type="Pfam" id="PF07883">
    <property type="entry name" value="Cupin_2"/>
    <property type="match status" value="1"/>
</dbReference>
<dbReference type="InterPro" id="IPR010982">
    <property type="entry name" value="Lambda_DNA-bd_dom_sf"/>
</dbReference>
<dbReference type="InterPro" id="IPR013096">
    <property type="entry name" value="Cupin_2"/>
</dbReference>
<organism evidence="4 5">
    <name type="scientific">Brevibacterium senegalense</name>
    <dbReference type="NCBI Taxonomy" id="1033736"/>
    <lineage>
        <taxon>Bacteria</taxon>
        <taxon>Bacillati</taxon>
        <taxon>Actinomycetota</taxon>
        <taxon>Actinomycetes</taxon>
        <taxon>Micrococcales</taxon>
        <taxon>Brevibacteriaceae</taxon>
        <taxon>Brevibacterium</taxon>
    </lineage>
</organism>
<dbReference type="AlphaFoldDB" id="A0A921SNJ6"/>
<evidence type="ECO:0000256" key="1">
    <source>
        <dbReference type="ARBA" id="ARBA00023125"/>
    </source>
</evidence>
<dbReference type="Gene3D" id="2.60.120.10">
    <property type="entry name" value="Jelly Rolls"/>
    <property type="match status" value="1"/>
</dbReference>
<dbReference type="GO" id="GO:0003677">
    <property type="term" value="F:DNA binding"/>
    <property type="evidence" value="ECO:0007669"/>
    <property type="project" value="UniProtKB-KW"/>
</dbReference>
<proteinExistence type="predicted"/>
<dbReference type="PROSITE" id="PS50943">
    <property type="entry name" value="HTH_CROC1"/>
    <property type="match status" value="1"/>
</dbReference>
<dbReference type="GO" id="GO:0003700">
    <property type="term" value="F:DNA-binding transcription factor activity"/>
    <property type="evidence" value="ECO:0007669"/>
    <property type="project" value="TreeGrafter"/>
</dbReference>
<accession>A0A921SNJ6</accession>
<dbReference type="Pfam" id="PF01381">
    <property type="entry name" value="HTH_3"/>
    <property type="match status" value="1"/>
</dbReference>
<gene>
    <name evidence="4" type="ORF">K8V08_05080</name>
</gene>
<dbReference type="SUPFAM" id="SSF51182">
    <property type="entry name" value="RmlC-like cupins"/>
    <property type="match status" value="1"/>
</dbReference>
<dbReference type="InterPro" id="IPR014710">
    <property type="entry name" value="RmlC-like_jellyroll"/>
</dbReference>
<dbReference type="PANTHER" id="PTHR46797">
    <property type="entry name" value="HTH-TYPE TRANSCRIPTIONAL REGULATOR"/>
    <property type="match status" value="1"/>
</dbReference>
<protein>
    <submittedName>
        <fullName evidence="4">Helix-turn-helix domain-containing protein</fullName>
    </submittedName>
</protein>
<keyword evidence="1" id="KW-0238">DNA-binding</keyword>
<dbReference type="SMART" id="SM00530">
    <property type="entry name" value="HTH_XRE"/>
    <property type="match status" value="1"/>
</dbReference>
<dbReference type="InterPro" id="IPR011051">
    <property type="entry name" value="RmlC_Cupin_sf"/>
</dbReference>
<dbReference type="OrthoDB" id="5584941at2"/>
<feature type="domain" description="HTH cro/C1-type" evidence="3">
    <location>
        <begin position="26"/>
        <end position="80"/>
    </location>
</feature>
<dbReference type="InterPro" id="IPR001387">
    <property type="entry name" value="Cro/C1-type_HTH"/>
</dbReference>
<sequence>MDTGPDPAPSDGPAPGSPMDRLAHALRRERERRGLSLSETAKRAGIGKSTLSQLEGGSGNPSVETLWALATALDVQLSQLLDPDRPQVSVIRRGEAMDLPSSAADYSAALLSACPPHARRDIYLIHQEPGAPRVAQPHPSGTIEHLVISTGALRLTVDGEPIDAAPGDYIRHPGDTLHIYEALAPGTMYLCVVESS</sequence>
<evidence type="ECO:0000313" key="5">
    <source>
        <dbReference type="Proteomes" id="UP000784435"/>
    </source>
</evidence>
<dbReference type="Gene3D" id="1.10.260.40">
    <property type="entry name" value="lambda repressor-like DNA-binding domains"/>
    <property type="match status" value="1"/>
</dbReference>
<dbReference type="RefSeq" id="WP_019158173.1">
    <property type="nucleotide sequence ID" value="NZ_CABKRC010000002.1"/>
</dbReference>
<evidence type="ECO:0000313" key="4">
    <source>
        <dbReference type="EMBL" id="HJG79769.1"/>
    </source>
</evidence>
<dbReference type="CDD" id="cd02209">
    <property type="entry name" value="cupin_XRE_C"/>
    <property type="match status" value="1"/>
</dbReference>
<comment type="caution">
    <text evidence="4">The sequence shown here is derived from an EMBL/GenBank/DDBJ whole genome shotgun (WGS) entry which is preliminary data.</text>
</comment>
<dbReference type="SUPFAM" id="SSF47413">
    <property type="entry name" value="lambda repressor-like DNA-binding domains"/>
    <property type="match status" value="1"/>
</dbReference>
<dbReference type="Proteomes" id="UP000784435">
    <property type="component" value="Unassembled WGS sequence"/>
</dbReference>
<evidence type="ECO:0000259" key="3">
    <source>
        <dbReference type="PROSITE" id="PS50943"/>
    </source>
</evidence>
<dbReference type="GO" id="GO:0005829">
    <property type="term" value="C:cytosol"/>
    <property type="evidence" value="ECO:0007669"/>
    <property type="project" value="TreeGrafter"/>
</dbReference>
<evidence type="ECO:0000256" key="2">
    <source>
        <dbReference type="SAM" id="MobiDB-lite"/>
    </source>
</evidence>
<dbReference type="CDD" id="cd00093">
    <property type="entry name" value="HTH_XRE"/>
    <property type="match status" value="1"/>
</dbReference>